<dbReference type="GO" id="GO:0016682">
    <property type="term" value="F:oxidoreductase activity, acting on diphenols and related substances as donors, oxygen as acceptor"/>
    <property type="evidence" value="ECO:0007669"/>
    <property type="project" value="TreeGrafter"/>
</dbReference>
<dbReference type="GO" id="GO:0020037">
    <property type="term" value="F:heme binding"/>
    <property type="evidence" value="ECO:0007669"/>
    <property type="project" value="TreeGrafter"/>
</dbReference>
<dbReference type="EMBL" id="PVTI01000022">
    <property type="protein sequence ID" value="PRY55670.1"/>
    <property type="molecule type" value="Genomic_DNA"/>
</dbReference>
<dbReference type="InterPro" id="IPR002585">
    <property type="entry name" value="Cyt-d_ubiquinol_oxidase_su_1"/>
</dbReference>
<gene>
    <name evidence="13" type="ORF">BCF74_12254</name>
</gene>
<keyword evidence="9 12" id="KW-1133">Transmembrane helix</keyword>
<sequence>MDPVDLARWQFAITTVYHFLFVPVTIGLSFVVAVFHAAWIRTRNPEWYRLTKFFGKLFTINFALGLVTGLVQEFQFGMNWSDFSRFIGDIFGAPLALEALLAFFVESTFLGLWIFGWGRLPEKLHAATMWVVHVGTLLSAYFILAANSFMQNPVGFRYNPDTGRAEMTDFMAILMNKVQVVAFPHVITSAYLVGGGVVMGVAVWLWRRSALPGSQTPGDVPMYRKAARFGAVMTLVSGLGVAITGDLQGKVMTEVQPMKMAAAEALYDTQEGAGFSIFTIGSLDGEEQVFAIKVPKLLSFLATGSFNGTVEGINQVKARNPEMIAQIEQTYGPEVAAIAADDNGDYTPIIPLAYWTFRLMIGVGMAATGVAALLLWMTRKGRAPTARWWVWVAAAVPLLPIFGNSFGWIFTETGRQPWLVYGLMTTNFGVSPSVSTTEVITSMTIFTLLYAALAVVEVKLFLRYVRYGAEEYHEPDEEQTEDSPLQFAY</sequence>
<evidence type="ECO:0000256" key="7">
    <source>
        <dbReference type="ARBA" id="ARBA00022723"/>
    </source>
</evidence>
<evidence type="ECO:0000256" key="1">
    <source>
        <dbReference type="ARBA" id="ARBA00004651"/>
    </source>
</evidence>
<evidence type="ECO:0000256" key="11">
    <source>
        <dbReference type="ARBA" id="ARBA00023136"/>
    </source>
</evidence>
<evidence type="ECO:0000256" key="8">
    <source>
        <dbReference type="ARBA" id="ARBA00022982"/>
    </source>
</evidence>
<keyword evidence="4 12" id="KW-1003">Cell membrane</keyword>
<organism evidence="13 14">
    <name type="scientific">Knoellia remsis</name>
    <dbReference type="NCBI Taxonomy" id="407159"/>
    <lineage>
        <taxon>Bacteria</taxon>
        <taxon>Bacillati</taxon>
        <taxon>Actinomycetota</taxon>
        <taxon>Actinomycetes</taxon>
        <taxon>Micrococcales</taxon>
        <taxon>Intrasporangiaceae</taxon>
        <taxon>Knoellia</taxon>
    </lineage>
</organism>
<comment type="subcellular location">
    <subcellularLocation>
        <location evidence="1">Cell membrane</location>
        <topology evidence="1">Multi-pass membrane protein</topology>
    </subcellularLocation>
</comment>
<dbReference type="PANTHER" id="PTHR30365">
    <property type="entry name" value="CYTOCHROME D UBIQUINOL OXIDASE"/>
    <property type="match status" value="1"/>
</dbReference>
<dbReference type="OrthoDB" id="9807042at2"/>
<feature type="transmembrane region" description="Helical" evidence="12">
    <location>
        <begin position="226"/>
        <end position="245"/>
    </location>
</feature>
<feature type="transmembrane region" description="Helical" evidence="12">
    <location>
        <begin position="352"/>
        <end position="376"/>
    </location>
</feature>
<dbReference type="RefSeq" id="WP_106298347.1">
    <property type="nucleotide sequence ID" value="NZ_PVTI01000022.1"/>
</dbReference>
<feature type="transmembrane region" description="Helical" evidence="12">
    <location>
        <begin position="182"/>
        <end position="206"/>
    </location>
</feature>
<dbReference type="Pfam" id="PF01654">
    <property type="entry name" value="Cyt_bd_oxida_I"/>
    <property type="match status" value="1"/>
</dbReference>
<reference evidence="13 14" key="1">
    <citation type="submission" date="2018-03" db="EMBL/GenBank/DDBJ databases">
        <title>Genomic Encyclopedia of Archaeal and Bacterial Type Strains, Phase II (KMG-II): from individual species to whole genera.</title>
        <authorList>
            <person name="Goeker M."/>
        </authorList>
    </citation>
    <scope>NUCLEOTIDE SEQUENCE [LARGE SCALE GENOMIC DNA]</scope>
    <source>
        <strain evidence="13 14">ATCC BAA-1496</strain>
    </source>
</reference>
<keyword evidence="11 12" id="KW-0472">Membrane</keyword>
<feature type="transmembrane region" description="Helical" evidence="12">
    <location>
        <begin position="388"/>
        <end position="410"/>
    </location>
</feature>
<dbReference type="Proteomes" id="UP000237822">
    <property type="component" value="Unassembled WGS sequence"/>
</dbReference>
<comment type="similarity">
    <text evidence="2 12">Belongs to the cytochrome ubiquinol oxidase subunit 1 family.</text>
</comment>
<comment type="caution">
    <text evidence="13">The sequence shown here is derived from an EMBL/GenBank/DDBJ whole genome shotgun (WGS) entry which is preliminary data.</text>
</comment>
<evidence type="ECO:0000313" key="13">
    <source>
        <dbReference type="EMBL" id="PRY55670.1"/>
    </source>
</evidence>
<evidence type="ECO:0000256" key="12">
    <source>
        <dbReference type="PIRNR" id="PIRNR006446"/>
    </source>
</evidence>
<keyword evidence="3 12" id="KW-0813">Transport</keyword>
<evidence type="ECO:0000256" key="10">
    <source>
        <dbReference type="ARBA" id="ARBA00023004"/>
    </source>
</evidence>
<proteinExistence type="inferred from homology"/>
<feature type="transmembrane region" description="Helical" evidence="12">
    <location>
        <begin position="53"/>
        <end position="71"/>
    </location>
</feature>
<name>A0A2T0UCK8_9MICO</name>
<feature type="transmembrane region" description="Helical" evidence="12">
    <location>
        <begin position="127"/>
        <end position="150"/>
    </location>
</feature>
<dbReference type="GO" id="GO:0070069">
    <property type="term" value="C:cytochrome complex"/>
    <property type="evidence" value="ECO:0007669"/>
    <property type="project" value="UniProtKB-UniRule"/>
</dbReference>
<dbReference type="PIRSF" id="PIRSF006446">
    <property type="entry name" value="Cyt_quinol_oxidase_1"/>
    <property type="match status" value="1"/>
</dbReference>
<keyword evidence="6 12" id="KW-0812">Transmembrane</keyword>
<evidence type="ECO:0000256" key="4">
    <source>
        <dbReference type="ARBA" id="ARBA00022475"/>
    </source>
</evidence>
<keyword evidence="7 12" id="KW-0479">Metal-binding</keyword>
<dbReference type="GO" id="GO:0046872">
    <property type="term" value="F:metal ion binding"/>
    <property type="evidence" value="ECO:0007669"/>
    <property type="project" value="UniProtKB-UniRule"/>
</dbReference>
<keyword evidence="8 12" id="KW-0249">Electron transport</keyword>
<evidence type="ECO:0000256" key="2">
    <source>
        <dbReference type="ARBA" id="ARBA00009819"/>
    </source>
</evidence>
<keyword evidence="14" id="KW-1185">Reference proteome</keyword>
<accession>A0A2T0UCK8</accession>
<dbReference type="AlphaFoldDB" id="A0A2T0UCK8"/>
<feature type="transmembrane region" description="Helical" evidence="12">
    <location>
        <begin position="91"/>
        <end position="115"/>
    </location>
</feature>
<dbReference type="GO" id="GO:0009055">
    <property type="term" value="F:electron transfer activity"/>
    <property type="evidence" value="ECO:0007669"/>
    <property type="project" value="UniProtKB-UniRule"/>
</dbReference>
<evidence type="ECO:0000256" key="3">
    <source>
        <dbReference type="ARBA" id="ARBA00022448"/>
    </source>
</evidence>
<evidence type="ECO:0000256" key="6">
    <source>
        <dbReference type="ARBA" id="ARBA00022692"/>
    </source>
</evidence>
<dbReference type="GO" id="GO:0019646">
    <property type="term" value="P:aerobic electron transport chain"/>
    <property type="evidence" value="ECO:0007669"/>
    <property type="project" value="InterPro"/>
</dbReference>
<feature type="transmembrane region" description="Helical" evidence="12">
    <location>
        <begin position="439"/>
        <end position="462"/>
    </location>
</feature>
<protein>
    <submittedName>
        <fullName evidence="13">Cytochrome bd-I ubiquinol oxidase subunit 1 apoprotein</fullName>
    </submittedName>
</protein>
<keyword evidence="5 12" id="KW-0349">Heme</keyword>
<keyword evidence="10 12" id="KW-0408">Iron</keyword>
<evidence type="ECO:0000256" key="5">
    <source>
        <dbReference type="ARBA" id="ARBA00022617"/>
    </source>
</evidence>
<feature type="transmembrane region" description="Helical" evidence="12">
    <location>
        <begin position="20"/>
        <end position="41"/>
    </location>
</feature>
<dbReference type="GO" id="GO:0005886">
    <property type="term" value="C:plasma membrane"/>
    <property type="evidence" value="ECO:0007669"/>
    <property type="project" value="UniProtKB-SubCell"/>
</dbReference>
<evidence type="ECO:0000256" key="9">
    <source>
        <dbReference type="ARBA" id="ARBA00022989"/>
    </source>
</evidence>
<dbReference type="PANTHER" id="PTHR30365:SF15">
    <property type="entry name" value="CYTOCHROME BD UBIQUINOL OXIDASE SUBUNIT 1"/>
    <property type="match status" value="1"/>
</dbReference>
<evidence type="ECO:0000313" key="14">
    <source>
        <dbReference type="Proteomes" id="UP000237822"/>
    </source>
</evidence>